<sequence>MNKILKTSLFNALGVAVYVGIVALLMENGLQLFGNLSGVSGIFVFLMLFVISAAVCGSLVFGKPVLMYLDGEKKEAVRLLTKTIAWLVLIVIITLIILSR</sequence>
<keyword evidence="1" id="KW-0812">Transmembrane</keyword>
<comment type="caution">
    <text evidence="2">The sequence shown here is derived from an EMBL/GenBank/DDBJ whole genome shotgun (WGS) entry which is preliminary data.</text>
</comment>
<feature type="transmembrane region" description="Helical" evidence="1">
    <location>
        <begin position="83"/>
        <end position="99"/>
    </location>
</feature>
<evidence type="ECO:0000256" key="1">
    <source>
        <dbReference type="SAM" id="Phobius"/>
    </source>
</evidence>
<dbReference type="EMBL" id="MEZV01000013">
    <property type="protein sequence ID" value="OGD67554.1"/>
    <property type="molecule type" value="Genomic_DNA"/>
</dbReference>
<proteinExistence type="predicted"/>
<feature type="transmembrane region" description="Helical" evidence="1">
    <location>
        <begin position="7"/>
        <end position="26"/>
    </location>
</feature>
<accession>A0A1F5EK13</accession>
<evidence type="ECO:0000313" key="3">
    <source>
        <dbReference type="Proteomes" id="UP000176451"/>
    </source>
</evidence>
<dbReference type="AlphaFoldDB" id="A0A1F5EK13"/>
<dbReference type="Proteomes" id="UP000176451">
    <property type="component" value="Unassembled WGS sequence"/>
</dbReference>
<keyword evidence="1" id="KW-0472">Membrane</keyword>
<protein>
    <submittedName>
        <fullName evidence="2">Uncharacterized protein</fullName>
    </submittedName>
</protein>
<dbReference type="STRING" id="1797469.A3F08_00810"/>
<name>A0A1F5EK13_9BACT</name>
<organism evidence="2 3">
    <name type="scientific">Candidatus Berkelbacteria bacterium RIFCSPHIGHO2_12_FULL_36_9</name>
    <dbReference type="NCBI Taxonomy" id="1797469"/>
    <lineage>
        <taxon>Bacteria</taxon>
        <taxon>Candidatus Berkelbacteria</taxon>
    </lineage>
</organism>
<feature type="transmembrane region" description="Helical" evidence="1">
    <location>
        <begin position="38"/>
        <end position="62"/>
    </location>
</feature>
<gene>
    <name evidence="2" type="ORF">A3F08_00810</name>
</gene>
<keyword evidence="1" id="KW-1133">Transmembrane helix</keyword>
<reference evidence="2 3" key="1">
    <citation type="journal article" date="2016" name="Nat. Commun.">
        <title>Thousands of microbial genomes shed light on interconnected biogeochemical processes in an aquifer system.</title>
        <authorList>
            <person name="Anantharaman K."/>
            <person name="Brown C.T."/>
            <person name="Hug L.A."/>
            <person name="Sharon I."/>
            <person name="Castelle C.J."/>
            <person name="Probst A.J."/>
            <person name="Thomas B.C."/>
            <person name="Singh A."/>
            <person name="Wilkins M.J."/>
            <person name="Karaoz U."/>
            <person name="Brodie E.L."/>
            <person name="Williams K.H."/>
            <person name="Hubbard S.S."/>
            <person name="Banfield J.F."/>
        </authorList>
    </citation>
    <scope>NUCLEOTIDE SEQUENCE [LARGE SCALE GENOMIC DNA]</scope>
</reference>
<evidence type="ECO:0000313" key="2">
    <source>
        <dbReference type="EMBL" id="OGD67554.1"/>
    </source>
</evidence>